<evidence type="ECO:0000256" key="3">
    <source>
        <dbReference type="ARBA" id="ARBA00022833"/>
    </source>
</evidence>
<keyword evidence="1" id="KW-0479">Metal-binding</keyword>
<dbReference type="PROSITE" id="PS50808">
    <property type="entry name" value="ZF_BED"/>
    <property type="match status" value="1"/>
</dbReference>
<keyword evidence="3" id="KW-0862">Zinc</keyword>
<sequence>MKKAKKKVVEIKDDLYEWVHANVKCRASLYQNAKPLAELCLVSWVERFSLYWCPEPMQILDAMVRSKDENLMLNYLIEGFSVEKLLSIYDLLKFEFAGGKVPSLSSARIRSFFDQKKDGRIVSKRHTLLEDLGKEVIGRYLQVIATRMLCIDRTTELLGTSEKSEMEKLSKMTENSNIEAAGMSASIQPSSPPSGVRKNRSAVWDHFDVENATEKKAKCKYCGSLIQYGNGTSSMGGHLRRCKQNPNNDSNKRRKTTTTPTIDERGVLNSPSASKFDQEEARRALVEMFIGEELPFRFIESPKFRKFVHALQARFKVPSRTTLARDIGALYAEEKMKLQDFLSANCGRVCLTTDTWTSIQNFTYMSLTAHFVDLDWKLHKKILNFCQVTSHSGEVIGATIESCLNNWNLNRVFSVTVDNASSNDVAIKYLKQRLNSWNSIILNGEFIHMRCCAHIINLIVKEGLKEIDESVLRIRSAVKYVRSSPSRASRFQKCVEQEKIQYKDLPCMDVETRWNSTYQMLEVALKHRKAFELLALKDNTYIGEMNGGKGRGVPFDSDWEYAESIVPFLRVFSDATIRVSGTLYVTSVMYMKEVFAIG</sequence>
<dbReference type="SMART" id="SM00614">
    <property type="entry name" value="ZnF_BED"/>
    <property type="match status" value="1"/>
</dbReference>
<keyword evidence="5" id="KW-0804">Transcription</keyword>
<organism evidence="9 10">
    <name type="scientific">Arachis duranensis</name>
    <name type="common">Wild peanut</name>
    <dbReference type="NCBI Taxonomy" id="130453"/>
    <lineage>
        <taxon>Eukaryota</taxon>
        <taxon>Viridiplantae</taxon>
        <taxon>Streptophyta</taxon>
        <taxon>Embryophyta</taxon>
        <taxon>Tracheophyta</taxon>
        <taxon>Spermatophyta</taxon>
        <taxon>Magnoliopsida</taxon>
        <taxon>eudicotyledons</taxon>
        <taxon>Gunneridae</taxon>
        <taxon>Pentapetalae</taxon>
        <taxon>rosids</taxon>
        <taxon>fabids</taxon>
        <taxon>Fabales</taxon>
        <taxon>Fabaceae</taxon>
        <taxon>Papilionoideae</taxon>
        <taxon>50 kb inversion clade</taxon>
        <taxon>dalbergioids sensu lato</taxon>
        <taxon>Dalbergieae</taxon>
        <taxon>Pterocarpus clade</taxon>
        <taxon>Arachis</taxon>
    </lineage>
</organism>
<reference evidence="9" key="1">
    <citation type="journal article" date="2016" name="Nat. Genet.">
        <title>The genome sequences of Arachis duranensis and Arachis ipaensis, the diploid ancestors of cultivated peanut.</title>
        <authorList>
            <person name="Bertioli D.J."/>
            <person name="Cannon S.B."/>
            <person name="Froenicke L."/>
            <person name="Huang G."/>
            <person name="Farmer A.D."/>
            <person name="Cannon E.K."/>
            <person name="Liu X."/>
            <person name="Gao D."/>
            <person name="Clevenger J."/>
            <person name="Dash S."/>
            <person name="Ren L."/>
            <person name="Moretzsohn M.C."/>
            <person name="Shirasawa K."/>
            <person name="Huang W."/>
            <person name="Vidigal B."/>
            <person name="Abernathy B."/>
            <person name="Chu Y."/>
            <person name="Niederhuth C.E."/>
            <person name="Umale P."/>
            <person name="Araujo A.C."/>
            <person name="Kozik A."/>
            <person name="Kim K.D."/>
            <person name="Burow M.D."/>
            <person name="Varshney R.K."/>
            <person name="Wang X."/>
            <person name="Zhang X."/>
            <person name="Barkley N."/>
            <person name="Guimaraes P.M."/>
            <person name="Isobe S."/>
            <person name="Guo B."/>
            <person name="Liao B."/>
            <person name="Stalker H.T."/>
            <person name="Schmitz R.J."/>
            <person name="Scheffler B.E."/>
            <person name="Leal-Bertioli S.C."/>
            <person name="Xun X."/>
            <person name="Jackson S.A."/>
            <person name="Michelmore R."/>
            <person name="Ozias-Akins P."/>
        </authorList>
    </citation>
    <scope>NUCLEOTIDE SEQUENCE [LARGE SCALE GENOMIC DNA]</scope>
    <source>
        <strain evidence="9">cv. V14167</strain>
    </source>
</reference>
<gene>
    <name evidence="10" type="primary">LOC107458817</name>
</gene>
<name>A0A9C6TER3_ARADU</name>
<keyword evidence="2 6" id="KW-0863">Zinc-finger</keyword>
<dbReference type="InterPro" id="IPR036236">
    <property type="entry name" value="Znf_C2H2_sf"/>
</dbReference>
<feature type="domain" description="BED-type" evidence="8">
    <location>
        <begin position="198"/>
        <end position="249"/>
    </location>
</feature>
<dbReference type="InterPro" id="IPR052035">
    <property type="entry name" value="ZnF_BED_domain_contain"/>
</dbReference>
<dbReference type="Pfam" id="PF02892">
    <property type="entry name" value="zf-BED"/>
    <property type="match status" value="1"/>
</dbReference>
<dbReference type="RefSeq" id="XP_052107543.1">
    <property type="nucleotide sequence ID" value="XM_052251583.1"/>
</dbReference>
<evidence type="ECO:0000256" key="2">
    <source>
        <dbReference type="ARBA" id="ARBA00022771"/>
    </source>
</evidence>
<dbReference type="AlphaFoldDB" id="A0A9C6TER3"/>
<dbReference type="SUPFAM" id="SSF53098">
    <property type="entry name" value="Ribonuclease H-like"/>
    <property type="match status" value="1"/>
</dbReference>
<keyword evidence="4" id="KW-0805">Transcription regulation</keyword>
<dbReference type="GO" id="GO:0008270">
    <property type="term" value="F:zinc ion binding"/>
    <property type="evidence" value="ECO:0007669"/>
    <property type="project" value="UniProtKB-KW"/>
</dbReference>
<dbReference type="InterPro" id="IPR012337">
    <property type="entry name" value="RNaseH-like_sf"/>
</dbReference>
<dbReference type="SUPFAM" id="SSF57667">
    <property type="entry name" value="beta-beta-alpha zinc fingers"/>
    <property type="match status" value="1"/>
</dbReference>
<proteinExistence type="predicted"/>
<dbReference type="Proteomes" id="UP000515211">
    <property type="component" value="Chromosome 7"/>
</dbReference>
<evidence type="ECO:0000256" key="4">
    <source>
        <dbReference type="ARBA" id="ARBA00023015"/>
    </source>
</evidence>
<protein>
    <submittedName>
        <fullName evidence="10">Zinc finger BED domain-containing protein RICESLEEPER 2-like</fullName>
    </submittedName>
</protein>
<dbReference type="InterPro" id="IPR003656">
    <property type="entry name" value="Znf_BED"/>
</dbReference>
<dbReference type="KEGG" id="adu:107458817"/>
<evidence type="ECO:0000259" key="8">
    <source>
        <dbReference type="PROSITE" id="PS50808"/>
    </source>
</evidence>
<evidence type="ECO:0000256" key="7">
    <source>
        <dbReference type="SAM" id="MobiDB-lite"/>
    </source>
</evidence>
<keyword evidence="9" id="KW-1185">Reference proteome</keyword>
<dbReference type="GeneID" id="107458817"/>
<dbReference type="GO" id="GO:0003677">
    <property type="term" value="F:DNA binding"/>
    <property type="evidence" value="ECO:0007669"/>
    <property type="project" value="InterPro"/>
</dbReference>
<evidence type="ECO:0000313" key="9">
    <source>
        <dbReference type="Proteomes" id="UP000515211"/>
    </source>
</evidence>
<evidence type="ECO:0000256" key="1">
    <source>
        <dbReference type="ARBA" id="ARBA00022723"/>
    </source>
</evidence>
<evidence type="ECO:0000256" key="6">
    <source>
        <dbReference type="PROSITE-ProRule" id="PRU00027"/>
    </source>
</evidence>
<feature type="region of interest" description="Disordered" evidence="7">
    <location>
        <begin position="235"/>
        <end position="274"/>
    </location>
</feature>
<evidence type="ECO:0000256" key="5">
    <source>
        <dbReference type="ARBA" id="ARBA00023163"/>
    </source>
</evidence>
<dbReference type="SUPFAM" id="SSF140996">
    <property type="entry name" value="Hermes dimerisation domain"/>
    <property type="match status" value="1"/>
</dbReference>
<dbReference type="PANTHER" id="PTHR46481">
    <property type="entry name" value="ZINC FINGER BED DOMAIN-CONTAINING PROTEIN 4"/>
    <property type="match status" value="1"/>
</dbReference>
<accession>A0A9C6TER3</accession>
<reference evidence="10" key="2">
    <citation type="submission" date="2025-08" db="UniProtKB">
        <authorList>
            <consortium name="RefSeq"/>
        </authorList>
    </citation>
    <scope>IDENTIFICATION</scope>
    <source>
        <tissue evidence="10">Whole plant</tissue>
    </source>
</reference>
<evidence type="ECO:0000313" key="10">
    <source>
        <dbReference type="RefSeq" id="XP_052107543.1"/>
    </source>
</evidence>
<dbReference type="PANTHER" id="PTHR46481:SF8">
    <property type="entry name" value="ZINC FINGER BED DOMAIN-CONTAINING PROTEIN RICESLEEPER 1-LIKE"/>
    <property type="match status" value="1"/>
</dbReference>